<dbReference type="SUPFAM" id="SSF51735">
    <property type="entry name" value="NAD(P)-binding Rossmann-fold domains"/>
    <property type="match status" value="1"/>
</dbReference>
<accession>A0ABM3ULN4</accession>
<dbReference type="PANTHER" id="PTHR43157:SF31">
    <property type="entry name" value="PHOSPHATIDYLINOSITOL-GLYCAN BIOSYNTHESIS CLASS F PROTEIN"/>
    <property type="match status" value="1"/>
</dbReference>
<proteinExistence type="predicted"/>
<evidence type="ECO:0000256" key="2">
    <source>
        <dbReference type="SAM" id="Phobius"/>
    </source>
</evidence>
<feature type="transmembrane region" description="Helical" evidence="2">
    <location>
        <begin position="18"/>
        <end position="43"/>
    </location>
</feature>
<protein>
    <submittedName>
        <fullName evidence="4">Retinol dehydrogenase 12-like</fullName>
    </submittedName>
</protein>
<dbReference type="RefSeq" id="XP_058974439.1">
    <property type="nucleotide sequence ID" value="XM_059118456.1"/>
</dbReference>
<dbReference type="Proteomes" id="UP001652621">
    <property type="component" value="Unplaced"/>
</dbReference>
<dbReference type="Gene3D" id="3.40.50.720">
    <property type="entry name" value="NAD(P)-binding Rossmann-like Domain"/>
    <property type="match status" value="1"/>
</dbReference>
<evidence type="ECO:0000313" key="3">
    <source>
        <dbReference type="Proteomes" id="UP001652621"/>
    </source>
</evidence>
<dbReference type="PRINTS" id="PR00081">
    <property type="entry name" value="GDHRDH"/>
</dbReference>
<sequence>MDIVEILNQSLCQYVGSFTPLGCLTLLITCGSLIAAVVLFALWKYKEGPRYYKTNRIDGKVVVITGCNTGIGKETALELARRGARIYMACRDYNRCEKARQEIIYETGNNKIFNRRLDLSSLESVREFAEQFKRDEQRLDILINNAGIMATPRKLTTEGYEQQFAVNHLGHFLLTNLLLDHLKAAVPSRIIVVSSWMYALGRIQTEDINSEKSYNDFRAYAQSKLANVLFSHKLSQMLKGSGITVNCLHPGSVQTELFRNNRFLAISSQLTKLALRSARGGAQTTIYLALDPDLEGKTGGYYDRMKLQKLVAKACDNEMADWLWQKSAEMVGLKINGE</sequence>
<reference evidence="4" key="1">
    <citation type="submission" date="2025-08" db="UniProtKB">
        <authorList>
            <consortium name="RefSeq"/>
        </authorList>
    </citation>
    <scope>IDENTIFICATION</scope>
    <source>
        <strain evidence="4">Aabys</strain>
        <tissue evidence="4">Whole body</tissue>
    </source>
</reference>
<evidence type="ECO:0000313" key="4">
    <source>
        <dbReference type="RefSeq" id="XP_058974439.1"/>
    </source>
</evidence>
<dbReference type="InterPro" id="IPR002347">
    <property type="entry name" value="SDR_fam"/>
</dbReference>
<name>A0ABM3ULN4_MUSDO</name>
<dbReference type="PANTHER" id="PTHR43157">
    <property type="entry name" value="PHOSPHATIDYLINOSITOL-GLYCAN BIOSYNTHESIS CLASS F PROTEIN-RELATED"/>
    <property type="match status" value="1"/>
</dbReference>
<dbReference type="InterPro" id="IPR036291">
    <property type="entry name" value="NAD(P)-bd_dom_sf"/>
</dbReference>
<evidence type="ECO:0000256" key="1">
    <source>
        <dbReference type="ARBA" id="ARBA00023002"/>
    </source>
</evidence>
<keyword evidence="2" id="KW-0812">Transmembrane</keyword>
<dbReference type="GeneID" id="101890717"/>
<keyword evidence="1" id="KW-0560">Oxidoreductase</keyword>
<organism evidence="3 4">
    <name type="scientific">Musca domestica</name>
    <name type="common">House fly</name>
    <dbReference type="NCBI Taxonomy" id="7370"/>
    <lineage>
        <taxon>Eukaryota</taxon>
        <taxon>Metazoa</taxon>
        <taxon>Ecdysozoa</taxon>
        <taxon>Arthropoda</taxon>
        <taxon>Hexapoda</taxon>
        <taxon>Insecta</taxon>
        <taxon>Pterygota</taxon>
        <taxon>Neoptera</taxon>
        <taxon>Endopterygota</taxon>
        <taxon>Diptera</taxon>
        <taxon>Brachycera</taxon>
        <taxon>Muscomorpha</taxon>
        <taxon>Muscoidea</taxon>
        <taxon>Muscidae</taxon>
        <taxon>Musca</taxon>
    </lineage>
</organism>
<gene>
    <name evidence="4" type="primary">LOC101890717</name>
</gene>
<dbReference type="Pfam" id="PF00106">
    <property type="entry name" value="adh_short"/>
    <property type="match status" value="1"/>
</dbReference>
<keyword evidence="3" id="KW-1185">Reference proteome</keyword>
<keyword evidence="2" id="KW-0472">Membrane</keyword>
<keyword evidence="2" id="KW-1133">Transmembrane helix</keyword>